<dbReference type="InterPro" id="IPR050796">
    <property type="entry name" value="SCF_F-box_component"/>
</dbReference>
<evidence type="ECO:0000313" key="2">
    <source>
        <dbReference type="EMBL" id="BAQ18933.1"/>
    </source>
</evidence>
<dbReference type="NCBIfam" id="TIGR01640">
    <property type="entry name" value="F_box_assoc_1"/>
    <property type="match status" value="1"/>
</dbReference>
<organism evidence="2">
    <name type="scientific">Petunia hybrida</name>
    <name type="common">Petunia</name>
    <dbReference type="NCBI Taxonomy" id="4102"/>
    <lineage>
        <taxon>Eukaryota</taxon>
        <taxon>Viridiplantae</taxon>
        <taxon>Streptophyta</taxon>
        <taxon>Embryophyta</taxon>
        <taxon>Tracheophyta</taxon>
        <taxon>Spermatophyta</taxon>
        <taxon>Magnoliopsida</taxon>
        <taxon>eudicotyledons</taxon>
        <taxon>Gunneridae</taxon>
        <taxon>Pentapetalae</taxon>
        <taxon>asterids</taxon>
        <taxon>lamiids</taxon>
        <taxon>Solanales</taxon>
        <taxon>Solanaceae</taxon>
        <taxon>Petunioideae</taxon>
        <taxon>Petunia</taxon>
    </lineage>
</organism>
<dbReference type="Gene3D" id="1.20.1280.50">
    <property type="match status" value="1"/>
</dbReference>
<dbReference type="CDD" id="cd22157">
    <property type="entry name" value="F-box_AtFBW1-like"/>
    <property type="match status" value="1"/>
</dbReference>
<dbReference type="Pfam" id="PF00646">
    <property type="entry name" value="F-box"/>
    <property type="match status" value="1"/>
</dbReference>
<dbReference type="SMART" id="SM00256">
    <property type="entry name" value="FBOX"/>
    <property type="match status" value="1"/>
</dbReference>
<proteinExistence type="predicted"/>
<reference evidence="2" key="1">
    <citation type="journal article" date="2015" name="Nat. Plants">
        <title>Gene duplication and genetic exchange drive the evolution of S-RNase-based self-incompatibility in Petunia.</title>
        <authorList>
            <person name="Kubo K."/>
            <person name="Paape T."/>
            <person name="Hatakeyama M."/>
            <person name="Entani T."/>
            <person name="Takara A."/>
            <person name="Kajihara K."/>
            <person name="Tsukahara M."/>
            <person name="Shimizu-Inatsugi R."/>
            <person name="Shimizu K.K."/>
            <person name="Takayama S."/>
        </authorList>
    </citation>
    <scope>NUCLEOTIDE SEQUENCE</scope>
</reference>
<dbReference type="AlphaFoldDB" id="A0A140JNI0"/>
<dbReference type="EMBL" id="AB932976">
    <property type="protein sequence ID" value="BAQ18933.1"/>
    <property type="molecule type" value="Genomic_DNA"/>
</dbReference>
<dbReference type="InterPro" id="IPR006527">
    <property type="entry name" value="F-box-assoc_dom_typ1"/>
</dbReference>
<accession>A0A140JNI0</accession>
<dbReference type="Pfam" id="PF07734">
    <property type="entry name" value="FBA_1"/>
    <property type="match status" value="1"/>
</dbReference>
<sequence length="386" mass="44924">MADGSMKKLPQDVMIYIFFRLPVKSLMRFKRVTKSWYSLIQSSSFISLHLNSTTTIKDEFILYKRSFKEREVFKNVLSFLIGNAEDDLDPISSDQDVPHLSTRYSSISHQLIGPCHGLIVLTDSTNFVLLNPTTRNYKLLPPSPFAYPRGFYRSICGVGFGYDSARKIYKVVRISEVYGNRPFDDPSVMEWNGEVYDSSTDSWRELAYVNQELPWPYGFPYSEMFYNEAFHWNAHRNMVVILCFDISTEIFRIMQVPETCASYDEKHHSLLVLDDSLTFICYPDPRRRSSPVQDKIDIWTLKEYNVNDSWIKKYTIRSPPIDFPLAVWKDCLLLLQNKSGFLISYDLNSNEVKEFKLDGYPGSMRVLVYKECMTPIPTGSTRVQKL</sequence>
<dbReference type="PANTHER" id="PTHR31672:SF13">
    <property type="entry name" value="F-BOX PROTEIN CPR30-LIKE"/>
    <property type="match status" value="1"/>
</dbReference>
<name>A0A140JNI0_PETHY</name>
<gene>
    <name evidence="2" type="primary">SLF3</name>
</gene>
<dbReference type="InterPro" id="IPR001810">
    <property type="entry name" value="F-box_dom"/>
</dbReference>
<dbReference type="PROSITE" id="PS50181">
    <property type="entry name" value="FBOX"/>
    <property type="match status" value="1"/>
</dbReference>
<dbReference type="InterPro" id="IPR036047">
    <property type="entry name" value="F-box-like_dom_sf"/>
</dbReference>
<feature type="domain" description="F-box" evidence="1">
    <location>
        <begin position="3"/>
        <end position="48"/>
    </location>
</feature>
<dbReference type="SUPFAM" id="SSF81383">
    <property type="entry name" value="F-box domain"/>
    <property type="match status" value="1"/>
</dbReference>
<protein>
    <submittedName>
        <fullName evidence="2">S7-locus linked F-box protein type-3</fullName>
    </submittedName>
</protein>
<dbReference type="PANTHER" id="PTHR31672">
    <property type="entry name" value="BNACNNG10540D PROTEIN"/>
    <property type="match status" value="1"/>
</dbReference>
<dbReference type="InterPro" id="IPR017451">
    <property type="entry name" value="F-box-assoc_interact_dom"/>
</dbReference>
<evidence type="ECO:0000259" key="1">
    <source>
        <dbReference type="PROSITE" id="PS50181"/>
    </source>
</evidence>